<accession>A0ABU0ZK35</accession>
<evidence type="ECO:0000313" key="4">
    <source>
        <dbReference type="Proteomes" id="UP001230908"/>
    </source>
</evidence>
<dbReference type="NCBIfam" id="NF004833">
    <property type="entry name" value="PRK06185.1-1"/>
    <property type="match status" value="1"/>
</dbReference>
<keyword evidence="1" id="KW-0560">Oxidoreductase</keyword>
<dbReference type="PANTHER" id="PTHR43476">
    <property type="entry name" value="3-(3-HYDROXY-PHENYL)PROPIONATE/3-HYDROXYCINNAMIC ACID HYDROXYLASE"/>
    <property type="match status" value="1"/>
</dbReference>
<dbReference type="Pfam" id="PF01494">
    <property type="entry name" value="FAD_binding_3"/>
    <property type="match status" value="1"/>
</dbReference>
<protein>
    <submittedName>
        <fullName evidence="3">FAD-dependent oxidoreductase</fullName>
    </submittedName>
</protein>
<dbReference type="Proteomes" id="UP001230908">
    <property type="component" value="Unassembled WGS sequence"/>
</dbReference>
<dbReference type="InterPro" id="IPR050631">
    <property type="entry name" value="PheA/TfdB_FAD_monoxygenase"/>
</dbReference>
<evidence type="ECO:0000313" key="3">
    <source>
        <dbReference type="EMBL" id="MDQ7907421.1"/>
    </source>
</evidence>
<evidence type="ECO:0000256" key="1">
    <source>
        <dbReference type="ARBA" id="ARBA00023002"/>
    </source>
</evidence>
<gene>
    <name evidence="3" type="ORF">RB614_23160</name>
</gene>
<keyword evidence="4" id="KW-1185">Reference proteome</keyword>
<organism evidence="3 4">
    <name type="scientific">Phytohabitans maris</name>
    <dbReference type="NCBI Taxonomy" id="3071409"/>
    <lineage>
        <taxon>Bacteria</taxon>
        <taxon>Bacillati</taxon>
        <taxon>Actinomycetota</taxon>
        <taxon>Actinomycetes</taxon>
        <taxon>Micromonosporales</taxon>
        <taxon>Micromonosporaceae</taxon>
    </lineage>
</organism>
<dbReference type="PANTHER" id="PTHR43476:SF5">
    <property type="entry name" value="FAD-DEPENDENT MONOOXYGENASE"/>
    <property type="match status" value="1"/>
</dbReference>
<dbReference type="RefSeq" id="WP_308714699.1">
    <property type="nucleotide sequence ID" value="NZ_JAVHUY010000022.1"/>
</dbReference>
<sequence>MSGTRIPPRTTVCVVGGGPAGMFAGLLLARAGVQVTVLEKHADFLRDFRGDTVHPSTLQLLDELGILPRFLELPHFKAEEMAFLTDHGRQPGVEFRALRHPFPYAVFVPQWDFLNLLASWGGGLGTFTLRMSAEVTDVIQEDGRVCGVRYRDEAGEHELRALLTVAADGRRSTVREKCGMHPITFASPMDVVWFRIPRLPSDPVEPFLRLTANRFVVLLNRNTYWQTAYLIPKDGYALMKAKGITEMRRNLAELVPFLADRVHHLDWDGVSTLSVRIDRLRRWHRPGLLCIGDAAHAMAPIGGVGLNLAIQDAVAAANILHSGLRRGVVSERRLAAVRRRRLLPTVLTQAFQRGLQARFIKPLLDGETTVRPPLPMRLSARYAAGRRLTARFIGLGLRPEHVRTPARVTTPAADA</sequence>
<proteinExistence type="predicted"/>
<dbReference type="InterPro" id="IPR036188">
    <property type="entry name" value="FAD/NAD-bd_sf"/>
</dbReference>
<dbReference type="SUPFAM" id="SSF51905">
    <property type="entry name" value="FAD/NAD(P)-binding domain"/>
    <property type="match status" value="1"/>
</dbReference>
<evidence type="ECO:0000259" key="2">
    <source>
        <dbReference type="Pfam" id="PF01494"/>
    </source>
</evidence>
<dbReference type="EMBL" id="JAVHUY010000022">
    <property type="protein sequence ID" value="MDQ7907421.1"/>
    <property type="molecule type" value="Genomic_DNA"/>
</dbReference>
<name>A0ABU0ZK35_9ACTN</name>
<dbReference type="Gene3D" id="3.50.50.60">
    <property type="entry name" value="FAD/NAD(P)-binding domain"/>
    <property type="match status" value="2"/>
</dbReference>
<dbReference type="InterPro" id="IPR002938">
    <property type="entry name" value="FAD-bd"/>
</dbReference>
<dbReference type="NCBIfam" id="NF004834">
    <property type="entry name" value="PRK06185.1-3"/>
    <property type="match status" value="1"/>
</dbReference>
<comment type="caution">
    <text evidence="3">The sequence shown here is derived from an EMBL/GenBank/DDBJ whole genome shotgun (WGS) entry which is preliminary data.</text>
</comment>
<dbReference type="PRINTS" id="PR00420">
    <property type="entry name" value="RNGMNOXGNASE"/>
</dbReference>
<reference evidence="3 4" key="1">
    <citation type="submission" date="2023-08" db="EMBL/GenBank/DDBJ databases">
        <title>Phytohabitans sansha sp. nov., isolated from marine sediment.</title>
        <authorList>
            <person name="Zhao Y."/>
            <person name="Yi K."/>
        </authorList>
    </citation>
    <scope>NUCLEOTIDE SEQUENCE [LARGE SCALE GENOMIC DNA]</scope>
    <source>
        <strain evidence="3 4">ZYX-F-186</strain>
    </source>
</reference>
<feature type="domain" description="FAD-binding" evidence="2">
    <location>
        <begin position="9"/>
        <end position="337"/>
    </location>
</feature>